<comment type="function">
    <text evidence="7">Guanidinium ion exporter. Couples guanidinium export to the proton motive force, exchanging one guanidinium ion for two protons.</text>
</comment>
<sequence>MVNWAVFWKFGLSYHLGLVSNMNVWGYLFIAILSEVIATTMLKTADGFTRLVPSIVVVLGYCLSFWALSQVVKTMPLGIAYAVWSCLGIVLVSIAGIFLYQQKLDLPAIIGILLIIAGVLVINLLSKSAGH</sequence>
<feature type="transmembrane region" description="Helical" evidence="11">
    <location>
        <begin position="24"/>
        <end position="42"/>
    </location>
</feature>
<evidence type="ECO:0000256" key="10">
    <source>
        <dbReference type="RuleBase" id="RU003942"/>
    </source>
</evidence>
<feature type="transmembrane region" description="Helical" evidence="11">
    <location>
        <begin position="106"/>
        <end position="125"/>
    </location>
</feature>
<accession>A0A068QS30</accession>
<evidence type="ECO:0000256" key="5">
    <source>
        <dbReference type="ARBA" id="ARBA00022989"/>
    </source>
</evidence>
<keyword evidence="6 11" id="KW-0472">Membrane</keyword>
<dbReference type="FunFam" id="1.10.3730.20:FF:000001">
    <property type="entry name" value="Quaternary ammonium compound resistance transporter SugE"/>
    <property type="match status" value="1"/>
</dbReference>
<keyword evidence="4 10" id="KW-0812">Transmembrane</keyword>
<evidence type="ECO:0000313" key="13">
    <source>
        <dbReference type="EMBL" id="TYP00507.1"/>
    </source>
</evidence>
<evidence type="ECO:0000256" key="3">
    <source>
        <dbReference type="ARBA" id="ARBA00022475"/>
    </source>
</evidence>
<dbReference type="Proteomes" id="UP000032721">
    <property type="component" value="Chromosome"/>
</dbReference>
<feature type="transmembrane region" description="Helical" evidence="11">
    <location>
        <begin position="48"/>
        <end position="68"/>
    </location>
</feature>
<evidence type="ECO:0000313" key="15">
    <source>
        <dbReference type="Proteomes" id="UP000324170"/>
    </source>
</evidence>
<protein>
    <recommendedName>
        <fullName evidence="9">Guanidinium exporter</fullName>
    </recommendedName>
</protein>
<dbReference type="Pfam" id="PF00893">
    <property type="entry name" value="Multi_Drug_Res"/>
    <property type="match status" value="1"/>
</dbReference>
<dbReference type="GO" id="GO:0015297">
    <property type="term" value="F:antiporter activity"/>
    <property type="evidence" value="ECO:0007669"/>
    <property type="project" value="TreeGrafter"/>
</dbReference>
<dbReference type="STRING" id="351671.XDD1_1910"/>
<evidence type="ECO:0000313" key="14">
    <source>
        <dbReference type="Proteomes" id="UP000032721"/>
    </source>
</evidence>
<dbReference type="PANTHER" id="PTHR30561">
    <property type="entry name" value="SMR FAMILY PROTON-DEPENDENT DRUG EFFLUX TRANSPORTER SUGE"/>
    <property type="match status" value="1"/>
</dbReference>
<dbReference type="PANTHER" id="PTHR30561:SF1">
    <property type="entry name" value="MULTIDRUG TRANSPORTER EMRE"/>
    <property type="match status" value="1"/>
</dbReference>
<reference evidence="12 14" key="1">
    <citation type="submission" date="2013-07" db="EMBL/GenBank/DDBJ databases">
        <authorList>
            <person name="Genoscope - CEA"/>
        </authorList>
    </citation>
    <scope>NUCLEOTIDE SEQUENCE [LARGE SCALE GENOMIC DNA]</scope>
    <source>
        <strain evidence="12">FRM16</strain>
        <strain evidence="14">FRM16 / DSM 17909</strain>
    </source>
</reference>
<dbReference type="SUPFAM" id="SSF103481">
    <property type="entry name" value="Multidrug resistance efflux transporter EmrE"/>
    <property type="match status" value="1"/>
</dbReference>
<dbReference type="GO" id="GO:0005886">
    <property type="term" value="C:plasma membrane"/>
    <property type="evidence" value="ECO:0007669"/>
    <property type="project" value="UniProtKB-SubCell"/>
</dbReference>
<proteinExistence type="inferred from homology"/>
<dbReference type="KEGG" id="xdo:XDD1_1910"/>
<dbReference type="AlphaFoldDB" id="A0A068QS30"/>
<dbReference type="InterPro" id="IPR000390">
    <property type="entry name" value="Small_drug/metabolite_transptr"/>
</dbReference>
<comment type="similarity">
    <text evidence="8">Belongs to the drug/metabolite transporter (DMT) superfamily. Small multidrug resistance (SMR) (TC 2.A.7.1) family. Gdx/SugE subfamily.</text>
</comment>
<keyword evidence="5 11" id="KW-1133">Transmembrane helix</keyword>
<evidence type="ECO:0000256" key="6">
    <source>
        <dbReference type="ARBA" id="ARBA00023136"/>
    </source>
</evidence>
<dbReference type="Gene3D" id="1.10.3730.20">
    <property type="match status" value="1"/>
</dbReference>
<evidence type="ECO:0000256" key="4">
    <source>
        <dbReference type="ARBA" id="ARBA00022692"/>
    </source>
</evidence>
<organism evidence="12 14">
    <name type="scientific">Xenorhabdus doucetiae</name>
    <dbReference type="NCBI Taxonomy" id="351671"/>
    <lineage>
        <taxon>Bacteria</taxon>
        <taxon>Pseudomonadati</taxon>
        <taxon>Pseudomonadota</taxon>
        <taxon>Gammaproteobacteria</taxon>
        <taxon>Enterobacterales</taxon>
        <taxon>Morganellaceae</taxon>
        <taxon>Xenorhabdus</taxon>
    </lineage>
</organism>
<evidence type="ECO:0000256" key="7">
    <source>
        <dbReference type="ARBA" id="ARBA00037615"/>
    </source>
</evidence>
<evidence type="ECO:0000256" key="11">
    <source>
        <dbReference type="SAM" id="Phobius"/>
    </source>
</evidence>
<keyword evidence="3" id="KW-1003">Cell membrane</keyword>
<evidence type="ECO:0000256" key="1">
    <source>
        <dbReference type="ARBA" id="ARBA00004651"/>
    </source>
</evidence>
<evidence type="ECO:0000313" key="12">
    <source>
        <dbReference type="EMBL" id="CDG17609.1"/>
    </source>
</evidence>
<keyword evidence="2" id="KW-0813">Transport</keyword>
<keyword evidence="15" id="KW-1185">Reference proteome</keyword>
<name>A0A068QS30_9GAMM</name>
<dbReference type="EMBL" id="VNHN01000062">
    <property type="protein sequence ID" value="TYP00507.1"/>
    <property type="molecule type" value="Genomic_DNA"/>
</dbReference>
<dbReference type="GO" id="GO:0015220">
    <property type="term" value="F:choline transmembrane transporter activity"/>
    <property type="evidence" value="ECO:0007669"/>
    <property type="project" value="TreeGrafter"/>
</dbReference>
<dbReference type="HOGENOM" id="CLU_133067_0_2_6"/>
<evidence type="ECO:0000256" key="8">
    <source>
        <dbReference type="ARBA" id="ARBA00038151"/>
    </source>
</evidence>
<evidence type="ECO:0000256" key="2">
    <source>
        <dbReference type="ARBA" id="ARBA00022448"/>
    </source>
</evidence>
<gene>
    <name evidence="12" type="primary">emrE</name>
    <name evidence="13" type="ORF">LY16_02981</name>
    <name evidence="12" type="ORF">XDD1_1910</name>
</gene>
<dbReference type="EMBL" id="FO704550">
    <property type="protein sequence ID" value="CDG17609.1"/>
    <property type="molecule type" value="Genomic_DNA"/>
</dbReference>
<dbReference type="InterPro" id="IPR045324">
    <property type="entry name" value="Small_multidrug_res"/>
</dbReference>
<evidence type="ECO:0000256" key="9">
    <source>
        <dbReference type="ARBA" id="ARBA00039168"/>
    </source>
</evidence>
<dbReference type="InterPro" id="IPR037185">
    <property type="entry name" value="EmrE-like"/>
</dbReference>
<feature type="transmembrane region" description="Helical" evidence="11">
    <location>
        <begin position="80"/>
        <end position="100"/>
    </location>
</feature>
<dbReference type="Proteomes" id="UP000324170">
    <property type="component" value="Unassembled WGS sequence"/>
</dbReference>
<comment type="subcellular location">
    <subcellularLocation>
        <location evidence="1 10">Cell membrane</location>
        <topology evidence="1 10">Multi-pass membrane protein</topology>
    </subcellularLocation>
</comment>
<reference evidence="13 15" key="2">
    <citation type="submission" date="2019-07" db="EMBL/GenBank/DDBJ databases">
        <title>Genomic Encyclopedia of Type Strains, Phase I: the one thousand microbial genomes (KMG-I) project.</title>
        <authorList>
            <person name="Kyrpides N."/>
        </authorList>
    </citation>
    <scope>NUCLEOTIDE SEQUENCE [LARGE SCALE GENOMIC DNA]</scope>
    <source>
        <strain evidence="13 15">DSM 17909</strain>
    </source>
</reference>
<dbReference type="GO" id="GO:0015199">
    <property type="term" value="F:amino-acid betaine transmembrane transporter activity"/>
    <property type="evidence" value="ECO:0007669"/>
    <property type="project" value="TreeGrafter"/>
</dbReference>
<dbReference type="GO" id="GO:1990961">
    <property type="term" value="P:xenobiotic detoxification by transmembrane export across the plasma membrane"/>
    <property type="evidence" value="ECO:0007669"/>
    <property type="project" value="UniProtKB-ARBA"/>
</dbReference>
<dbReference type="GO" id="GO:0031460">
    <property type="term" value="P:glycine betaine transport"/>
    <property type="evidence" value="ECO:0007669"/>
    <property type="project" value="TreeGrafter"/>
</dbReference>